<dbReference type="InterPro" id="IPR016039">
    <property type="entry name" value="Thiolase-like"/>
</dbReference>
<protein>
    <submittedName>
        <fullName evidence="5">Beta-ketoacyl-ACP synthase II</fullName>
    </submittedName>
</protein>
<dbReference type="FunFam" id="3.40.47.10:FF:000018">
    <property type="entry name" value="3-oxoacyl-[acyl-carrier-protein] synthase 2"/>
    <property type="match status" value="1"/>
</dbReference>
<accession>A0A388SCM3</accession>
<dbReference type="PROSITE" id="PS52004">
    <property type="entry name" value="KS3_2"/>
    <property type="match status" value="1"/>
</dbReference>
<keyword evidence="6" id="KW-1185">Reference proteome</keyword>
<dbReference type="InterPro" id="IPR014031">
    <property type="entry name" value="Ketoacyl_synth_C"/>
</dbReference>
<dbReference type="GO" id="GO:0006633">
    <property type="term" value="P:fatty acid biosynthetic process"/>
    <property type="evidence" value="ECO:0007669"/>
    <property type="project" value="InterPro"/>
</dbReference>
<sequence>MKERRVVVTGAGGVTAFGNSWDEIKPRLQLCRNAVRRMTDWDVYKGLNARIAAPVEDFTLPDTYTRKKTRSMGRVSKLAVRSSEFALESAGLINDPVLSSGRMGVAFGSCCGSLDGVMEFGGMLLQHDTNFVNGTTYVRMMPHTAAVNVSLFFGITGRVIPTSSACTSGSQAIGYAAEAIRYGQADLMIAGGAEELSPADTAAFDALFAASTKNETPELTPSPFDKDRDGLVIGEGGAALVLEEYEHAKARGATILGEVAGFATNCDATHITSPNRITMEACLRMALESAGVPASEIGYVNAHGTGTARGDEAESFATAAAYGSHVPVSTLKSYFGHTLGACGAMEAWLSLMMMRDGWFSPTLNLVHPDPACAELDHITGSGRNLDISCFASNNFAFGGVNTSLIFKRVP</sequence>
<dbReference type="AlphaFoldDB" id="A0A388SCM3"/>
<dbReference type="EMBL" id="BGZJ01000001">
    <property type="protein sequence ID" value="GBO94048.1"/>
    <property type="molecule type" value="Genomic_DNA"/>
</dbReference>
<dbReference type="NCBIfam" id="NF006587">
    <property type="entry name" value="PRK09116.1"/>
    <property type="match status" value="1"/>
</dbReference>
<gene>
    <name evidence="5" type="ORF">MESMUL_14020</name>
</gene>
<organism evidence="5 6">
    <name type="scientific">Mesosutterella multiformis</name>
    <dbReference type="NCBI Taxonomy" id="2259133"/>
    <lineage>
        <taxon>Bacteria</taxon>
        <taxon>Pseudomonadati</taxon>
        <taxon>Pseudomonadota</taxon>
        <taxon>Betaproteobacteria</taxon>
        <taxon>Burkholderiales</taxon>
        <taxon>Sutterellaceae</taxon>
        <taxon>Mesosutterella</taxon>
    </lineage>
</organism>
<dbReference type="OrthoDB" id="9808669at2"/>
<dbReference type="Pfam" id="PF02801">
    <property type="entry name" value="Ketoacyl-synt_C"/>
    <property type="match status" value="1"/>
</dbReference>
<dbReference type="Gene3D" id="3.40.47.10">
    <property type="match status" value="2"/>
</dbReference>
<dbReference type="CDD" id="cd00834">
    <property type="entry name" value="KAS_I_II"/>
    <property type="match status" value="1"/>
</dbReference>
<dbReference type="InterPro" id="IPR000794">
    <property type="entry name" value="Beta-ketoacyl_synthase"/>
</dbReference>
<keyword evidence="2 3" id="KW-0808">Transferase</keyword>
<comment type="similarity">
    <text evidence="1 3">Belongs to the thiolase-like superfamily. Beta-ketoacyl-ACP synthases family.</text>
</comment>
<dbReference type="SMART" id="SM00825">
    <property type="entry name" value="PKS_KS"/>
    <property type="match status" value="1"/>
</dbReference>
<evidence type="ECO:0000259" key="4">
    <source>
        <dbReference type="PROSITE" id="PS52004"/>
    </source>
</evidence>
<dbReference type="GO" id="GO:0005829">
    <property type="term" value="C:cytosol"/>
    <property type="evidence" value="ECO:0007669"/>
    <property type="project" value="TreeGrafter"/>
</dbReference>
<evidence type="ECO:0000313" key="6">
    <source>
        <dbReference type="Proteomes" id="UP000266091"/>
    </source>
</evidence>
<evidence type="ECO:0000256" key="2">
    <source>
        <dbReference type="ARBA" id="ARBA00022679"/>
    </source>
</evidence>
<evidence type="ECO:0000256" key="3">
    <source>
        <dbReference type="RuleBase" id="RU003694"/>
    </source>
</evidence>
<evidence type="ECO:0000313" key="5">
    <source>
        <dbReference type="EMBL" id="GBO94048.1"/>
    </source>
</evidence>
<reference evidence="5 6" key="1">
    <citation type="journal article" date="2018" name="Int. J. Syst. Evol. Microbiol.">
        <title>Mesosutterella multiformis gen. nov., sp. nov., a member of the family Sutterellaceae and Sutterella megalosphaeroides sp. nov., isolated from human faeces.</title>
        <authorList>
            <person name="Sakamoto M."/>
            <person name="Ikeyama N."/>
            <person name="Kunihiro T."/>
            <person name="Iino T."/>
            <person name="Yuki M."/>
            <person name="Ohkuma M."/>
        </authorList>
    </citation>
    <scope>NUCLEOTIDE SEQUENCE [LARGE SCALE GENOMIC DNA]</scope>
    <source>
        <strain evidence="5 6">4NBBH2</strain>
    </source>
</reference>
<dbReference type="SUPFAM" id="SSF53901">
    <property type="entry name" value="Thiolase-like"/>
    <property type="match status" value="2"/>
</dbReference>
<dbReference type="GO" id="GO:0004315">
    <property type="term" value="F:3-oxoacyl-[acyl-carrier-protein] synthase activity"/>
    <property type="evidence" value="ECO:0007669"/>
    <property type="project" value="InterPro"/>
</dbReference>
<feature type="domain" description="Ketosynthase family 3 (KS3)" evidence="4">
    <location>
        <begin position="3"/>
        <end position="408"/>
    </location>
</feature>
<dbReference type="InterPro" id="IPR014030">
    <property type="entry name" value="Ketoacyl_synth_N"/>
</dbReference>
<dbReference type="InterPro" id="IPR018201">
    <property type="entry name" value="Ketoacyl_synth_AS"/>
</dbReference>
<name>A0A388SCM3_9BURK</name>
<dbReference type="PANTHER" id="PTHR11712">
    <property type="entry name" value="POLYKETIDE SYNTHASE-RELATED"/>
    <property type="match status" value="1"/>
</dbReference>
<dbReference type="InterPro" id="IPR020841">
    <property type="entry name" value="PKS_Beta-ketoAc_synthase_dom"/>
</dbReference>
<dbReference type="Proteomes" id="UP000266091">
    <property type="component" value="Unassembled WGS sequence"/>
</dbReference>
<comment type="caution">
    <text evidence="5">The sequence shown here is derived from an EMBL/GenBank/DDBJ whole genome shotgun (WGS) entry which is preliminary data.</text>
</comment>
<dbReference type="PANTHER" id="PTHR11712:SF325">
    <property type="entry name" value="3-OXOACYL-(ACYL-CARRIER-PROTEIN) SYNTHASE II FABF"/>
    <property type="match status" value="1"/>
</dbReference>
<proteinExistence type="inferred from homology"/>
<dbReference type="RefSeq" id="WP_116270315.1">
    <property type="nucleotide sequence ID" value="NZ_BGZJ01000001.1"/>
</dbReference>
<dbReference type="Pfam" id="PF00109">
    <property type="entry name" value="ketoacyl-synt"/>
    <property type="match status" value="1"/>
</dbReference>
<evidence type="ECO:0000256" key="1">
    <source>
        <dbReference type="ARBA" id="ARBA00008467"/>
    </source>
</evidence>
<dbReference type="PROSITE" id="PS00606">
    <property type="entry name" value="KS3_1"/>
    <property type="match status" value="1"/>
</dbReference>